<dbReference type="Proteomes" id="UP000322873">
    <property type="component" value="Unassembled WGS sequence"/>
</dbReference>
<dbReference type="EMBL" id="VICG01000010">
    <property type="protein sequence ID" value="KAA8567865.1"/>
    <property type="molecule type" value="Genomic_DNA"/>
</dbReference>
<comment type="caution">
    <text evidence="1">The sequence shown here is derived from an EMBL/GenBank/DDBJ whole genome shotgun (WGS) entry which is preliminary data.</text>
</comment>
<keyword evidence="2" id="KW-1185">Reference proteome</keyword>
<protein>
    <submittedName>
        <fullName evidence="1">Uncharacterized protein</fullName>
    </submittedName>
</protein>
<accession>A0A5M9JLD7</accession>
<dbReference type="AlphaFoldDB" id="A0A5M9JLD7"/>
<name>A0A5M9JLD7_MONFR</name>
<gene>
    <name evidence="1" type="ORF">EYC84_008316</name>
</gene>
<evidence type="ECO:0000313" key="2">
    <source>
        <dbReference type="Proteomes" id="UP000322873"/>
    </source>
</evidence>
<reference evidence="1 2" key="1">
    <citation type="submission" date="2019-06" db="EMBL/GenBank/DDBJ databases">
        <title>Genome Sequence of the Brown Rot Fungal Pathogen Monilinia fructicola.</title>
        <authorList>
            <person name="De Miccolis Angelini R.M."/>
            <person name="Landi L."/>
            <person name="Abate D."/>
            <person name="Pollastro S."/>
            <person name="Romanazzi G."/>
            <person name="Faretra F."/>
        </authorList>
    </citation>
    <scope>NUCLEOTIDE SEQUENCE [LARGE SCALE GENOMIC DNA]</scope>
    <source>
        <strain evidence="1 2">Mfrc123</strain>
    </source>
</reference>
<sequence>MHDPSKILESNFVTGEVFPEFWPNASFQTSERGILNTSSQQKRKACPDTIILFFCYYSTADGYPSHLLYIFNQRRSSFIFSTSFIFTLNLLSIHHRTRYFLDLLDEHSPSFRPENKFRQFYIHPLHKQVHRLTNTKSLAPTTPFLPNKQH</sequence>
<proteinExistence type="predicted"/>
<evidence type="ECO:0000313" key="1">
    <source>
        <dbReference type="EMBL" id="KAA8567865.1"/>
    </source>
</evidence>
<organism evidence="1 2">
    <name type="scientific">Monilinia fructicola</name>
    <name type="common">Brown rot fungus</name>
    <name type="synonym">Ciboria fructicola</name>
    <dbReference type="NCBI Taxonomy" id="38448"/>
    <lineage>
        <taxon>Eukaryota</taxon>
        <taxon>Fungi</taxon>
        <taxon>Dikarya</taxon>
        <taxon>Ascomycota</taxon>
        <taxon>Pezizomycotina</taxon>
        <taxon>Leotiomycetes</taxon>
        <taxon>Helotiales</taxon>
        <taxon>Sclerotiniaceae</taxon>
        <taxon>Monilinia</taxon>
    </lineage>
</organism>